<name>A0A6J5Z9N0_9ZZZZ</name>
<dbReference type="Pfam" id="PF01812">
    <property type="entry name" value="5-FTHF_cyc-lig"/>
    <property type="match status" value="1"/>
</dbReference>
<accession>A0A6J5Z9N0</accession>
<dbReference type="GO" id="GO:0030272">
    <property type="term" value="F:5-formyltetrahydrofolate cyclo-ligase activity"/>
    <property type="evidence" value="ECO:0007669"/>
    <property type="project" value="TreeGrafter"/>
</dbReference>
<protein>
    <submittedName>
        <fullName evidence="4">Unannotated protein</fullName>
    </submittedName>
</protein>
<comment type="similarity">
    <text evidence="1">Belongs to the 5-formyltetrahydrofolate cyclo-ligase family.</text>
</comment>
<keyword evidence="3" id="KW-0067">ATP-binding</keyword>
<dbReference type="GO" id="GO:0035999">
    <property type="term" value="P:tetrahydrofolate interconversion"/>
    <property type="evidence" value="ECO:0007669"/>
    <property type="project" value="TreeGrafter"/>
</dbReference>
<dbReference type="NCBIfam" id="TIGR02727">
    <property type="entry name" value="MTHFS_bact"/>
    <property type="match status" value="1"/>
</dbReference>
<dbReference type="GO" id="GO:0005524">
    <property type="term" value="F:ATP binding"/>
    <property type="evidence" value="ECO:0007669"/>
    <property type="project" value="UniProtKB-KW"/>
</dbReference>
<dbReference type="GO" id="GO:0009396">
    <property type="term" value="P:folic acid-containing compound biosynthetic process"/>
    <property type="evidence" value="ECO:0007669"/>
    <property type="project" value="TreeGrafter"/>
</dbReference>
<evidence type="ECO:0000256" key="2">
    <source>
        <dbReference type="ARBA" id="ARBA00022741"/>
    </source>
</evidence>
<dbReference type="EMBL" id="CAESAG010000084">
    <property type="protein sequence ID" value="CAB4337170.1"/>
    <property type="molecule type" value="Genomic_DNA"/>
</dbReference>
<dbReference type="InterPro" id="IPR002698">
    <property type="entry name" value="FTHF_cligase"/>
</dbReference>
<evidence type="ECO:0000256" key="1">
    <source>
        <dbReference type="ARBA" id="ARBA00010638"/>
    </source>
</evidence>
<dbReference type="InterPro" id="IPR037171">
    <property type="entry name" value="NagB/RpiA_transferase-like"/>
</dbReference>
<dbReference type="AlphaFoldDB" id="A0A6J5Z9N0"/>
<dbReference type="InterPro" id="IPR024185">
    <property type="entry name" value="FTHF_cligase-like_sf"/>
</dbReference>
<evidence type="ECO:0000313" key="4">
    <source>
        <dbReference type="EMBL" id="CAB4337170.1"/>
    </source>
</evidence>
<dbReference type="Gene3D" id="3.40.50.10420">
    <property type="entry name" value="NagB/RpiA/CoA transferase-like"/>
    <property type="match status" value="1"/>
</dbReference>
<organism evidence="4">
    <name type="scientific">freshwater metagenome</name>
    <dbReference type="NCBI Taxonomy" id="449393"/>
    <lineage>
        <taxon>unclassified sequences</taxon>
        <taxon>metagenomes</taxon>
        <taxon>ecological metagenomes</taxon>
    </lineage>
</organism>
<dbReference type="PANTHER" id="PTHR23407:SF1">
    <property type="entry name" value="5-FORMYLTETRAHYDROFOLATE CYCLO-LIGASE"/>
    <property type="match status" value="1"/>
</dbReference>
<gene>
    <name evidence="4" type="ORF">UFOPK4080_00634</name>
</gene>
<evidence type="ECO:0000256" key="3">
    <source>
        <dbReference type="ARBA" id="ARBA00022840"/>
    </source>
</evidence>
<dbReference type="PANTHER" id="PTHR23407">
    <property type="entry name" value="ATPASE INHIBITOR/5-FORMYLTETRAHYDROFOLATE CYCLO-LIGASE"/>
    <property type="match status" value="1"/>
</dbReference>
<reference evidence="4" key="1">
    <citation type="submission" date="2020-05" db="EMBL/GenBank/DDBJ databases">
        <authorList>
            <person name="Chiriac C."/>
            <person name="Salcher M."/>
            <person name="Ghai R."/>
            <person name="Kavagutti S V."/>
        </authorList>
    </citation>
    <scope>NUCLEOTIDE SEQUENCE</scope>
</reference>
<sequence length="182" mass="20801">MAISDEKVALRTRYRRERKERYLDHSFEHLATSQEFEAAKVIASYFSYGDEPATSELNSAIIKSGKVLLLPRINEDELEWVQWDGNENSLKIHKKISEPLGESFQDLDSIDLIVVPALRIDRSGYRLGQGGGYYDRALPKLRAWSIGLIHADEISSEDLPREEWDIPLNAAATPDLVIRFKK</sequence>
<dbReference type="SUPFAM" id="SSF100950">
    <property type="entry name" value="NagB/RpiA/CoA transferase-like"/>
    <property type="match status" value="1"/>
</dbReference>
<keyword evidence="2" id="KW-0547">Nucleotide-binding</keyword>
<proteinExistence type="inferred from homology"/>
<dbReference type="PIRSF" id="PIRSF006806">
    <property type="entry name" value="FTHF_cligase"/>
    <property type="match status" value="1"/>
</dbReference>